<evidence type="ECO:0000313" key="3">
    <source>
        <dbReference type="Proteomes" id="UP000800092"/>
    </source>
</evidence>
<sequence>MAEKGPVGATFEAVSGIIGLTNDLVDIFKSSDSDFGSSDAQSTVRVALGLGTSANDGSSLSGNVPTLALWDDVGNMLGSVAGSHKQTIAAGNFQDITVDQGDNNGEPTYIGISAGGNDAICISYISITSPSSQKSAWTGDVGYKCGASWHYSTLRFGENGHQPYCTWIDVDGSDGIQAMGMGVHIPDFNPQQTGLAQEFRNNPDAMCNSTPRFSMYSEIDAMTNLYPIFQPTLQYNSDGSDTDLNKVFVGGTMVGQGDNPNPISSTSIQKRDLSPGPDHNATAKRRNRLDTIIVTQYPQHQTEKLCNSNSSYGPSMANVHEGLFCDMEKKRLLPICNGKNVTCSCLDIGHDHHSSNGTKPFTRPPCKVRPRYASRELAEKDDISTLSFKNVVNWKNYH</sequence>
<feature type="region of interest" description="Disordered" evidence="1">
    <location>
        <begin position="253"/>
        <end position="283"/>
    </location>
</feature>
<feature type="compositionally biased region" description="Polar residues" evidence="1">
    <location>
        <begin position="258"/>
        <end position="268"/>
    </location>
</feature>
<keyword evidence="3" id="KW-1185">Reference proteome</keyword>
<proteinExistence type="predicted"/>
<evidence type="ECO:0000256" key="1">
    <source>
        <dbReference type="SAM" id="MobiDB-lite"/>
    </source>
</evidence>
<evidence type="ECO:0000313" key="2">
    <source>
        <dbReference type="EMBL" id="KAF2239653.1"/>
    </source>
</evidence>
<protein>
    <submittedName>
        <fullName evidence="2">Uncharacterized protein</fullName>
    </submittedName>
</protein>
<reference evidence="2" key="1">
    <citation type="journal article" date="2020" name="Stud. Mycol.">
        <title>101 Dothideomycetes genomes: a test case for predicting lifestyles and emergence of pathogens.</title>
        <authorList>
            <person name="Haridas S."/>
            <person name="Albert R."/>
            <person name="Binder M."/>
            <person name="Bloem J."/>
            <person name="Labutti K."/>
            <person name="Salamov A."/>
            <person name="Andreopoulos B."/>
            <person name="Baker S."/>
            <person name="Barry K."/>
            <person name="Bills G."/>
            <person name="Bluhm B."/>
            <person name="Cannon C."/>
            <person name="Castanera R."/>
            <person name="Culley D."/>
            <person name="Daum C."/>
            <person name="Ezra D."/>
            <person name="Gonzalez J."/>
            <person name="Henrissat B."/>
            <person name="Kuo A."/>
            <person name="Liang C."/>
            <person name="Lipzen A."/>
            <person name="Lutzoni F."/>
            <person name="Magnuson J."/>
            <person name="Mondo S."/>
            <person name="Nolan M."/>
            <person name="Ohm R."/>
            <person name="Pangilinan J."/>
            <person name="Park H.-J."/>
            <person name="Ramirez L."/>
            <person name="Alfaro M."/>
            <person name="Sun H."/>
            <person name="Tritt A."/>
            <person name="Yoshinaga Y."/>
            <person name="Zwiers L.-H."/>
            <person name="Turgeon B."/>
            <person name="Goodwin S."/>
            <person name="Spatafora J."/>
            <person name="Crous P."/>
            <person name="Grigoriev I."/>
        </authorList>
    </citation>
    <scope>NUCLEOTIDE SEQUENCE</scope>
    <source>
        <strain evidence="2">Tuck. ex Michener</strain>
    </source>
</reference>
<dbReference type="Proteomes" id="UP000800092">
    <property type="component" value="Unassembled WGS sequence"/>
</dbReference>
<organism evidence="2 3">
    <name type="scientific">Viridothelium virens</name>
    <name type="common">Speckled blister lichen</name>
    <name type="synonym">Trypethelium virens</name>
    <dbReference type="NCBI Taxonomy" id="1048519"/>
    <lineage>
        <taxon>Eukaryota</taxon>
        <taxon>Fungi</taxon>
        <taxon>Dikarya</taxon>
        <taxon>Ascomycota</taxon>
        <taxon>Pezizomycotina</taxon>
        <taxon>Dothideomycetes</taxon>
        <taxon>Dothideomycetes incertae sedis</taxon>
        <taxon>Trypetheliales</taxon>
        <taxon>Trypetheliaceae</taxon>
        <taxon>Viridothelium</taxon>
    </lineage>
</organism>
<accession>A0A6A6HQ45</accession>
<name>A0A6A6HQ45_VIRVR</name>
<dbReference type="AlphaFoldDB" id="A0A6A6HQ45"/>
<dbReference type="EMBL" id="ML991772">
    <property type="protein sequence ID" value="KAF2239653.1"/>
    <property type="molecule type" value="Genomic_DNA"/>
</dbReference>
<dbReference type="OrthoDB" id="5365129at2759"/>
<gene>
    <name evidence="2" type="ORF">EV356DRAFT_499837</name>
</gene>